<comment type="caution">
    <text evidence="1">The sequence shown here is derived from an EMBL/GenBank/DDBJ whole genome shotgun (WGS) entry which is preliminary data.</text>
</comment>
<keyword evidence="2" id="KW-1185">Reference proteome</keyword>
<evidence type="ECO:0000313" key="1">
    <source>
        <dbReference type="EMBL" id="CAD7696451.1"/>
    </source>
</evidence>
<sequence length="149" mass="16561">MTQGSRPVRRDSVSGMGDLLLRGWTMLAESCADCRVPYMQDPQTGDKLCVNCQQRVTSGQGIAEGEAQALGIVPHEHQPSVPESPQMNWRSRMLEARGEPPASTRPASDLYADRIAEKMVEGWTLTSLVCLRCAWVVWRRTKILVCSLC</sequence>
<dbReference type="EMBL" id="CAJHUC010000480">
    <property type="protein sequence ID" value="CAD7696451.1"/>
    <property type="molecule type" value="Genomic_DNA"/>
</dbReference>
<reference evidence="1" key="1">
    <citation type="submission" date="2020-12" db="EMBL/GenBank/DDBJ databases">
        <authorList>
            <person name="Iha C."/>
        </authorList>
    </citation>
    <scope>NUCLEOTIDE SEQUENCE</scope>
</reference>
<protein>
    <submittedName>
        <fullName evidence="1">Uncharacterized protein</fullName>
    </submittedName>
</protein>
<dbReference type="InterPro" id="IPR009563">
    <property type="entry name" value="SSSCA1"/>
</dbReference>
<dbReference type="Proteomes" id="UP000708148">
    <property type="component" value="Unassembled WGS sequence"/>
</dbReference>
<gene>
    <name evidence="1" type="ORF">OSTQU699_LOCUS1812</name>
</gene>
<proteinExistence type="predicted"/>
<evidence type="ECO:0000313" key="2">
    <source>
        <dbReference type="Proteomes" id="UP000708148"/>
    </source>
</evidence>
<name>A0A8S1IMY4_9CHLO</name>
<organism evidence="1 2">
    <name type="scientific">Ostreobium quekettii</name>
    <dbReference type="NCBI Taxonomy" id="121088"/>
    <lineage>
        <taxon>Eukaryota</taxon>
        <taxon>Viridiplantae</taxon>
        <taxon>Chlorophyta</taxon>
        <taxon>core chlorophytes</taxon>
        <taxon>Ulvophyceae</taxon>
        <taxon>TCBD clade</taxon>
        <taxon>Bryopsidales</taxon>
        <taxon>Ostreobineae</taxon>
        <taxon>Ostreobiaceae</taxon>
        <taxon>Ostreobium</taxon>
    </lineage>
</organism>
<dbReference type="AlphaFoldDB" id="A0A8S1IMY4"/>
<dbReference type="Pfam" id="PF06677">
    <property type="entry name" value="Auto_anti-p27"/>
    <property type="match status" value="2"/>
</dbReference>
<dbReference type="InterPro" id="IPR051888">
    <property type="entry name" value="UPF0148_domain"/>
</dbReference>
<accession>A0A8S1IMY4</accession>
<dbReference type="PANTHER" id="PTHR16537:SF1">
    <property type="entry name" value="PROTEIN ZNRD2"/>
    <property type="match status" value="1"/>
</dbReference>
<dbReference type="PANTHER" id="PTHR16537">
    <property type="entry name" value="SJOEGREN SYNDROME/SCLERODERMA AUTOANTIGEN 1"/>
    <property type="match status" value="1"/>
</dbReference>
<dbReference type="OrthoDB" id="515472at2759"/>